<reference evidence="2" key="2">
    <citation type="submission" date="2023-02" db="EMBL/GenBank/DDBJ databases">
        <authorList>
            <person name="Rayyan A."/>
            <person name="Meyer T."/>
            <person name="Kyndt J.A."/>
        </authorList>
    </citation>
    <scope>NUCLEOTIDE SEQUENCE</scope>
    <source>
        <strain evidence="2">DSM 9987</strain>
    </source>
</reference>
<evidence type="ECO:0000313" key="3">
    <source>
        <dbReference type="Proteomes" id="UP001165652"/>
    </source>
</evidence>
<organism evidence="2 3">
    <name type="scientific">Rhodoplanes tepidamans</name>
    <name type="common">Rhodoplanes cryptolactis</name>
    <dbReference type="NCBI Taxonomy" id="200616"/>
    <lineage>
        <taxon>Bacteria</taxon>
        <taxon>Pseudomonadati</taxon>
        <taxon>Pseudomonadota</taxon>
        <taxon>Alphaproteobacteria</taxon>
        <taxon>Hyphomicrobiales</taxon>
        <taxon>Nitrobacteraceae</taxon>
        <taxon>Rhodoplanes</taxon>
    </lineage>
</organism>
<dbReference type="Pfam" id="PF10135">
    <property type="entry name" value="Rod-binding"/>
    <property type="match status" value="1"/>
</dbReference>
<dbReference type="InterPro" id="IPR019301">
    <property type="entry name" value="Flagellar_prot_FlgJ_N"/>
</dbReference>
<accession>A0ABT5JJ14</accession>
<proteinExistence type="predicted"/>
<keyword evidence="3" id="KW-1185">Reference proteome</keyword>
<name>A0ABT5JJ14_RHOTP</name>
<protein>
    <submittedName>
        <fullName evidence="2">Rod-binding protein</fullName>
    </submittedName>
</protein>
<feature type="domain" description="Flagellar protein FlgJ N-terminal" evidence="1">
    <location>
        <begin position="61"/>
        <end position="106"/>
    </location>
</feature>
<dbReference type="Proteomes" id="UP001165652">
    <property type="component" value="Unassembled WGS sequence"/>
</dbReference>
<reference evidence="2" key="1">
    <citation type="journal article" date="2023" name="Microbiol Resour">
        <title>Genome Sequences of Rhodoplanes serenus and Two Thermotolerant Strains, Rhodoplanes tepidamans and 'Rhodoplanes cryptolactis,' Further Refine the Genus.</title>
        <authorList>
            <person name="Rayyan A.A."/>
            <person name="Kyndt J.A."/>
        </authorList>
    </citation>
    <scope>NUCLEOTIDE SEQUENCE</scope>
    <source>
        <strain evidence="2">DSM 9987</strain>
    </source>
</reference>
<dbReference type="RefSeq" id="WP_272780341.1">
    <property type="nucleotide sequence ID" value="NZ_JAQQLI010000076.1"/>
</dbReference>
<sequence length="130" mass="13615">MSTLPSLPPSAAMALDSVKTGALPVYAAGASRTAPAKTPAERAWDQAQDFEAVFLNSMMQEMFTGIGDEGPMGNSQATGMWRSFLIDEYAKSTVKAGGIGIAREVYTALLAQQEARSATGTKPQTPGSVQ</sequence>
<gene>
    <name evidence="2" type="ORF">PQJ73_27875</name>
</gene>
<dbReference type="EMBL" id="JAQQLI010000076">
    <property type="protein sequence ID" value="MDC7789517.1"/>
    <property type="molecule type" value="Genomic_DNA"/>
</dbReference>
<evidence type="ECO:0000313" key="2">
    <source>
        <dbReference type="EMBL" id="MDC7789517.1"/>
    </source>
</evidence>
<comment type="caution">
    <text evidence="2">The sequence shown here is derived from an EMBL/GenBank/DDBJ whole genome shotgun (WGS) entry which is preliminary data.</text>
</comment>
<evidence type="ECO:0000259" key="1">
    <source>
        <dbReference type="Pfam" id="PF10135"/>
    </source>
</evidence>